<feature type="compositionally biased region" description="Basic residues" evidence="1">
    <location>
        <begin position="97"/>
        <end position="107"/>
    </location>
</feature>
<dbReference type="SUPFAM" id="SSF57302">
    <property type="entry name" value="Snake toxin-like"/>
    <property type="match status" value="1"/>
</dbReference>
<name>A0AAV5VYU5_9BILA</name>
<dbReference type="InterPro" id="IPR045860">
    <property type="entry name" value="Snake_toxin-like_sf"/>
</dbReference>
<evidence type="ECO:0000256" key="1">
    <source>
        <dbReference type="SAM" id="MobiDB-lite"/>
    </source>
</evidence>
<dbReference type="Proteomes" id="UP001432322">
    <property type="component" value="Unassembled WGS sequence"/>
</dbReference>
<feature type="non-terminal residue" evidence="2">
    <location>
        <position position="1"/>
    </location>
</feature>
<evidence type="ECO:0000313" key="3">
    <source>
        <dbReference type="Proteomes" id="UP001432322"/>
    </source>
</evidence>
<gene>
    <name evidence="2" type="ORF">PFISCL1PPCAC_16037</name>
</gene>
<keyword evidence="3" id="KW-1185">Reference proteome</keyword>
<comment type="caution">
    <text evidence="2">The sequence shown here is derived from an EMBL/GenBank/DDBJ whole genome shotgun (WGS) entry which is preliminary data.</text>
</comment>
<reference evidence="2" key="1">
    <citation type="submission" date="2023-10" db="EMBL/GenBank/DDBJ databases">
        <title>Genome assembly of Pristionchus species.</title>
        <authorList>
            <person name="Yoshida K."/>
            <person name="Sommer R.J."/>
        </authorList>
    </citation>
    <scope>NUCLEOTIDE SEQUENCE</scope>
    <source>
        <strain evidence="2">RS5133</strain>
    </source>
</reference>
<protein>
    <submittedName>
        <fullName evidence="2">Uncharacterized protein</fullName>
    </submittedName>
</protein>
<proteinExistence type="predicted"/>
<dbReference type="EMBL" id="BTSY01000004">
    <property type="protein sequence ID" value="GMT24740.1"/>
    <property type="molecule type" value="Genomic_DNA"/>
</dbReference>
<dbReference type="AlphaFoldDB" id="A0AAV5VYU5"/>
<evidence type="ECO:0000313" key="2">
    <source>
        <dbReference type="EMBL" id="GMT24740.1"/>
    </source>
</evidence>
<sequence>RFFVLLALFSVVDARRCYSCTSAADCLAVGVGRIQECAAQTQCYAVQFNGRVQLKGCAASCGHVERHSELHACHTCQGDLCNTHTTGSHFNAEGDHHHRRHGRREARRHNDNIGSGVGVGGGAGIGSGAGVNHGSSGIGSGASMGNGMGSGIGSGASMGSGYGSGASVGGGIGSGASMNGGGIGGGVAPSESHGSHKKHHKRNIGHGAGVSSSIGGGVAPIGGGAQPGWNSYNPGAGSGIGGGAAPGVYPSNVGYNEQQGYGGIGSGVRPMSASLHASLLSLVAPLIAFVARR</sequence>
<accession>A0AAV5VYU5</accession>
<organism evidence="2 3">
    <name type="scientific">Pristionchus fissidentatus</name>
    <dbReference type="NCBI Taxonomy" id="1538716"/>
    <lineage>
        <taxon>Eukaryota</taxon>
        <taxon>Metazoa</taxon>
        <taxon>Ecdysozoa</taxon>
        <taxon>Nematoda</taxon>
        <taxon>Chromadorea</taxon>
        <taxon>Rhabditida</taxon>
        <taxon>Rhabditina</taxon>
        <taxon>Diplogasteromorpha</taxon>
        <taxon>Diplogasteroidea</taxon>
        <taxon>Neodiplogasteridae</taxon>
        <taxon>Pristionchus</taxon>
    </lineage>
</organism>
<feature type="region of interest" description="Disordered" evidence="1">
    <location>
        <begin position="91"/>
        <end position="119"/>
    </location>
</feature>
<feature type="region of interest" description="Disordered" evidence="1">
    <location>
        <begin position="182"/>
        <end position="209"/>
    </location>
</feature>
<feature type="compositionally biased region" description="Basic residues" evidence="1">
    <location>
        <begin position="195"/>
        <end position="204"/>
    </location>
</feature>